<dbReference type="PIRSF" id="PIRSF006060">
    <property type="entry name" value="AA_transporter"/>
    <property type="match status" value="1"/>
</dbReference>
<sequence length="572" mass="60661">MTTVVSGAEPVSSSSTLHRAIDWKGAFWVASGVPALVLFSIGGIAGTTGTLAFLIWTFSMIMGFIQSFTYAEIAGLFPNKSGGASIYGAAAWVRYSKLIAPLSVWCNWFAWSPVLSLGCSIAAAYILNAFAPIPAADSPAVVSWLAAHGATLTGSDADKAAAAIAALTPGIRGWTLFAHSLGPVSFSLNASFFIGAVLMLITFAIQHRGILGTANVQKWIGLLVIVPMAIVGVIPLLTGQVSASNFSPLVPLAAAYAPDPGHWNIAGWTLVLGGMFIAAWSTYGFETAVCYTSEFRNPEKDTFKAIFYSGLLCLALFILVPFTFQGVLGLNGMLATPIVDGSGVAEAMAKMVGGGALVQSILVMLMILALLLSIMTAMAGSSRTLYQGSVDGWLPRYLSHVNAHGAPTRAMWTDLVVNLIVLAIACADATSFFFILAVSNCGYIIFNFLNLNAGWIHRIDSSHVPRPYRAPTFVLALGGLFAFVNAMFMGAGAKVWNGSALWAGLITAALIIPVFWYRHYVQDGGKFPHEMEEDLHVGGPRDKTERKAGILPYLTLAGGIAVVLISNWVFTI</sequence>
<comment type="caution">
    <text evidence="7">The sequence shown here is derived from an EMBL/GenBank/DDBJ whole genome shotgun (WGS) entry which is preliminary data.</text>
</comment>
<evidence type="ECO:0000313" key="8">
    <source>
        <dbReference type="Proteomes" id="UP000332515"/>
    </source>
</evidence>
<feature type="transmembrane region" description="Helical" evidence="6">
    <location>
        <begin position="499"/>
        <end position="517"/>
    </location>
</feature>
<feature type="transmembrane region" description="Helical" evidence="6">
    <location>
        <begin position="550"/>
        <end position="570"/>
    </location>
</feature>
<protein>
    <submittedName>
        <fullName evidence="7">APC family permease</fullName>
    </submittedName>
</protein>
<keyword evidence="4 6" id="KW-1133">Transmembrane helix</keyword>
<dbReference type="InterPro" id="IPR002293">
    <property type="entry name" value="AA/rel_permease1"/>
</dbReference>
<feature type="transmembrane region" description="Helical" evidence="6">
    <location>
        <begin position="305"/>
        <end position="324"/>
    </location>
</feature>
<reference evidence="7 8" key="1">
    <citation type="submission" date="2019-09" db="EMBL/GenBank/DDBJ databases">
        <title>Segnochrobactrum spirostomi gen. nov., sp. nov., isolated from the ciliate Spirostomum cf. yagiui and description of a novel family, Segnochrobactraceae fam. nov. within the order Rhizobiales of the class Alphaproteobacteria.</title>
        <authorList>
            <person name="Akter S."/>
            <person name="Shazib S.U.A."/>
            <person name="Shin M.K."/>
        </authorList>
    </citation>
    <scope>NUCLEOTIDE SEQUENCE [LARGE SCALE GENOMIC DNA]</scope>
    <source>
        <strain evidence="7 8">Sp-1</strain>
    </source>
</reference>
<dbReference type="PANTHER" id="PTHR42770">
    <property type="entry name" value="AMINO ACID TRANSPORTER-RELATED"/>
    <property type="match status" value="1"/>
</dbReference>
<dbReference type="GO" id="GO:0022857">
    <property type="term" value="F:transmembrane transporter activity"/>
    <property type="evidence" value="ECO:0007669"/>
    <property type="project" value="InterPro"/>
</dbReference>
<dbReference type="GO" id="GO:0005886">
    <property type="term" value="C:plasma membrane"/>
    <property type="evidence" value="ECO:0007669"/>
    <property type="project" value="UniProtKB-SubCell"/>
</dbReference>
<evidence type="ECO:0000256" key="1">
    <source>
        <dbReference type="ARBA" id="ARBA00004651"/>
    </source>
</evidence>
<dbReference type="RefSeq" id="WP_153478233.1">
    <property type="nucleotide sequence ID" value="NZ_VWNA01000001.1"/>
</dbReference>
<dbReference type="AlphaFoldDB" id="A0A6A7XYJ9"/>
<evidence type="ECO:0000256" key="4">
    <source>
        <dbReference type="ARBA" id="ARBA00022989"/>
    </source>
</evidence>
<dbReference type="EMBL" id="VWNA01000001">
    <property type="protein sequence ID" value="MQT11493.1"/>
    <property type="molecule type" value="Genomic_DNA"/>
</dbReference>
<name>A0A6A7XYJ9_9HYPH</name>
<feature type="transmembrane region" description="Helical" evidence="6">
    <location>
        <begin position="263"/>
        <end position="285"/>
    </location>
</feature>
<gene>
    <name evidence="7" type="ORF">F0357_02140</name>
</gene>
<dbReference type="Gene3D" id="1.20.1740.10">
    <property type="entry name" value="Amino acid/polyamine transporter I"/>
    <property type="match status" value="1"/>
</dbReference>
<evidence type="ECO:0000256" key="3">
    <source>
        <dbReference type="ARBA" id="ARBA00022692"/>
    </source>
</evidence>
<feature type="transmembrane region" description="Helical" evidence="6">
    <location>
        <begin position="472"/>
        <end position="493"/>
    </location>
</feature>
<dbReference type="Pfam" id="PF13520">
    <property type="entry name" value="AA_permease_2"/>
    <property type="match status" value="1"/>
</dbReference>
<evidence type="ECO:0000256" key="6">
    <source>
        <dbReference type="SAM" id="Phobius"/>
    </source>
</evidence>
<feature type="transmembrane region" description="Helical" evidence="6">
    <location>
        <begin position="415"/>
        <end position="437"/>
    </location>
</feature>
<evidence type="ECO:0000313" key="7">
    <source>
        <dbReference type="EMBL" id="MQT11493.1"/>
    </source>
</evidence>
<proteinExistence type="predicted"/>
<feature type="transmembrane region" description="Helical" evidence="6">
    <location>
        <begin position="186"/>
        <end position="207"/>
    </location>
</feature>
<dbReference type="InterPro" id="IPR050367">
    <property type="entry name" value="APC_superfamily"/>
</dbReference>
<keyword evidence="2" id="KW-1003">Cell membrane</keyword>
<comment type="subcellular location">
    <subcellularLocation>
        <location evidence="1">Cell membrane</location>
        <topology evidence="1">Multi-pass membrane protein</topology>
    </subcellularLocation>
</comment>
<organism evidence="7 8">
    <name type="scientific">Segnochrobactrum spirostomi</name>
    <dbReference type="NCBI Taxonomy" id="2608987"/>
    <lineage>
        <taxon>Bacteria</taxon>
        <taxon>Pseudomonadati</taxon>
        <taxon>Pseudomonadota</taxon>
        <taxon>Alphaproteobacteria</taxon>
        <taxon>Hyphomicrobiales</taxon>
        <taxon>Segnochrobactraceae</taxon>
        <taxon>Segnochrobactrum</taxon>
    </lineage>
</organism>
<evidence type="ECO:0000256" key="5">
    <source>
        <dbReference type="ARBA" id="ARBA00023136"/>
    </source>
</evidence>
<feature type="transmembrane region" description="Helical" evidence="6">
    <location>
        <begin position="104"/>
        <end position="127"/>
    </location>
</feature>
<dbReference type="PANTHER" id="PTHR42770:SF11">
    <property type="entry name" value="INNER MEMBRANE TRANSPORT PROTEIN YBAT"/>
    <property type="match status" value="1"/>
</dbReference>
<evidence type="ECO:0000256" key="2">
    <source>
        <dbReference type="ARBA" id="ARBA00022475"/>
    </source>
</evidence>
<feature type="transmembrane region" description="Helical" evidence="6">
    <location>
        <begin position="219"/>
        <end position="243"/>
    </location>
</feature>
<keyword evidence="8" id="KW-1185">Reference proteome</keyword>
<keyword evidence="3 6" id="KW-0812">Transmembrane</keyword>
<accession>A0A6A7XYJ9</accession>
<dbReference type="Proteomes" id="UP000332515">
    <property type="component" value="Unassembled WGS sequence"/>
</dbReference>
<keyword evidence="5 6" id="KW-0472">Membrane</keyword>
<feature type="transmembrane region" description="Helical" evidence="6">
    <location>
        <begin position="356"/>
        <end position="379"/>
    </location>
</feature>